<evidence type="ECO:0000313" key="2">
    <source>
        <dbReference type="EMBL" id="CEK91355.1"/>
    </source>
</evidence>
<sequence>MPVWPGNTDNKENRLSRKNQSEVPYQAPWLTPEFTSGKRRRRSICSVFVLFKFVRSSSEFILDRHSTKIMLSA</sequence>
<dbReference type="EMBL" id="HACG01044490">
    <property type="protein sequence ID" value="CEK91355.1"/>
    <property type="molecule type" value="Transcribed_RNA"/>
</dbReference>
<evidence type="ECO:0000256" key="1">
    <source>
        <dbReference type="SAM" id="MobiDB-lite"/>
    </source>
</evidence>
<reference evidence="2" key="1">
    <citation type="submission" date="2014-12" db="EMBL/GenBank/DDBJ databases">
        <title>Insight into the proteome of Arion vulgaris.</title>
        <authorList>
            <person name="Aradska J."/>
            <person name="Bulat T."/>
            <person name="Smidak R."/>
            <person name="Sarate P."/>
            <person name="Gangsoo J."/>
            <person name="Sialana F."/>
            <person name="Bilban M."/>
            <person name="Lubec G."/>
        </authorList>
    </citation>
    <scope>NUCLEOTIDE SEQUENCE</scope>
    <source>
        <tissue evidence="2">Skin</tissue>
    </source>
</reference>
<organism evidence="2">
    <name type="scientific">Arion vulgaris</name>
    <dbReference type="NCBI Taxonomy" id="1028688"/>
    <lineage>
        <taxon>Eukaryota</taxon>
        <taxon>Metazoa</taxon>
        <taxon>Spiralia</taxon>
        <taxon>Lophotrochozoa</taxon>
        <taxon>Mollusca</taxon>
        <taxon>Gastropoda</taxon>
        <taxon>Heterobranchia</taxon>
        <taxon>Euthyneura</taxon>
        <taxon>Panpulmonata</taxon>
        <taxon>Eupulmonata</taxon>
        <taxon>Stylommatophora</taxon>
        <taxon>Helicina</taxon>
        <taxon>Arionoidea</taxon>
        <taxon>Arionidae</taxon>
        <taxon>Arion</taxon>
    </lineage>
</organism>
<feature type="region of interest" description="Disordered" evidence="1">
    <location>
        <begin position="1"/>
        <end position="20"/>
    </location>
</feature>
<accession>A0A0B7BGP3</accession>
<name>A0A0B7BGP3_9EUPU</name>
<dbReference type="AlphaFoldDB" id="A0A0B7BGP3"/>
<protein>
    <submittedName>
        <fullName evidence="2">Uncharacterized protein</fullName>
    </submittedName>
</protein>
<gene>
    <name evidence="2" type="primary">ORF182511</name>
</gene>
<proteinExistence type="predicted"/>
<feature type="non-terminal residue" evidence="2">
    <location>
        <position position="73"/>
    </location>
</feature>